<reference evidence="2" key="1">
    <citation type="submission" date="2018-11" db="EMBL/GenBank/DDBJ databases">
        <title>Henneguya salminicola genome and transcriptome.</title>
        <authorList>
            <person name="Yahalomi D."/>
            <person name="Atkinson S.D."/>
            <person name="Neuhof M."/>
            <person name="Chang E.S."/>
            <person name="Philippe H."/>
            <person name="Cartwright P."/>
            <person name="Bartholomew J.L."/>
            <person name="Huchon D."/>
        </authorList>
    </citation>
    <scope>NUCLEOTIDE SEQUENCE</scope>
    <source>
        <strain evidence="2">Hz1</strain>
        <tissue evidence="2">Whole</tissue>
    </source>
</reference>
<dbReference type="GO" id="GO:0000164">
    <property type="term" value="C:protein phosphatase type 1 complex"/>
    <property type="evidence" value="ECO:0007669"/>
    <property type="project" value="TreeGrafter"/>
</dbReference>
<dbReference type="InterPro" id="IPR050782">
    <property type="entry name" value="PP1_regulatory_subunit_3"/>
</dbReference>
<dbReference type="PANTHER" id="PTHR12307">
    <property type="entry name" value="PROTEIN PHOSPHATASE 1 REGULATORY SUBUNIT"/>
    <property type="match status" value="1"/>
</dbReference>
<sequence>MELSLKSNEERAYKSLLKSTNVDQPCFEDKCLKTVSFADSKGQQLVDVKKFVPSSDNLLLSDSADSFNKIKTPSNGFDTFNHLHNDFKWITYFHNLDPTIKSYYEELAVKKVILESLSIFEPEVGGPQYLLGLIRVSNLAYKKNVFIRGSYQNWITQFEIMADFYAHCEETNTDLFQFKFQLLRDPSKICSKTLEFALGFTVNNCTYWDNNKGSNYRIYQI</sequence>
<dbReference type="PROSITE" id="PS51159">
    <property type="entry name" value="CBM21"/>
    <property type="match status" value="1"/>
</dbReference>
<evidence type="ECO:0000313" key="2">
    <source>
        <dbReference type="EMBL" id="NDJ93585.1"/>
    </source>
</evidence>
<dbReference type="EMBL" id="GHBP01004155">
    <property type="protein sequence ID" value="NDJ93585.1"/>
    <property type="molecule type" value="Transcribed_RNA"/>
</dbReference>
<dbReference type="InterPro" id="IPR005036">
    <property type="entry name" value="CBM21_dom"/>
</dbReference>
<dbReference type="OrthoDB" id="5945551at2759"/>
<protein>
    <submittedName>
        <fullName evidence="2">Protein phosphatase 1 regulatory subunit 3A (Trinotate prediction)</fullName>
    </submittedName>
</protein>
<dbReference type="GO" id="GO:2001069">
    <property type="term" value="F:glycogen binding"/>
    <property type="evidence" value="ECO:0007669"/>
    <property type="project" value="TreeGrafter"/>
</dbReference>
<dbReference type="GO" id="GO:0005979">
    <property type="term" value="P:regulation of glycogen biosynthetic process"/>
    <property type="evidence" value="ECO:0007669"/>
    <property type="project" value="TreeGrafter"/>
</dbReference>
<dbReference type="AlphaFoldDB" id="A0A6G3MHS3"/>
<dbReference type="PANTHER" id="PTHR12307:SF36">
    <property type="entry name" value="GLYCOGEN-BINDING SUBUNIT 76A"/>
    <property type="match status" value="1"/>
</dbReference>
<organism evidence="2">
    <name type="scientific">Henneguya salminicola</name>
    <name type="common">Myxosporean</name>
    <dbReference type="NCBI Taxonomy" id="69463"/>
    <lineage>
        <taxon>Eukaryota</taxon>
        <taxon>Metazoa</taxon>
        <taxon>Cnidaria</taxon>
        <taxon>Myxozoa</taxon>
        <taxon>Myxosporea</taxon>
        <taxon>Bivalvulida</taxon>
        <taxon>Platysporina</taxon>
        <taxon>Myxobolidae</taxon>
        <taxon>Henneguya</taxon>
    </lineage>
</organism>
<dbReference type="GO" id="GO:0008157">
    <property type="term" value="F:protein phosphatase 1 binding"/>
    <property type="evidence" value="ECO:0007669"/>
    <property type="project" value="TreeGrafter"/>
</dbReference>
<accession>A0A6G3MHS3</accession>
<dbReference type="InterPro" id="IPR038175">
    <property type="entry name" value="CBM21_dom_sf"/>
</dbReference>
<evidence type="ECO:0000259" key="1">
    <source>
        <dbReference type="PROSITE" id="PS51159"/>
    </source>
</evidence>
<name>A0A6G3MHS3_HENSL</name>
<feature type="domain" description="CBM21" evidence="1">
    <location>
        <begin position="109"/>
        <end position="219"/>
    </location>
</feature>
<dbReference type="Pfam" id="PF03370">
    <property type="entry name" value="CBM_21"/>
    <property type="match status" value="1"/>
</dbReference>
<dbReference type="Gene3D" id="2.60.40.2440">
    <property type="entry name" value="Carbohydrate binding type-21 domain"/>
    <property type="match status" value="1"/>
</dbReference>
<proteinExistence type="predicted"/>